<dbReference type="Gene3D" id="3.40.50.2000">
    <property type="entry name" value="Glycogen Phosphorylase B"/>
    <property type="match status" value="2"/>
</dbReference>
<organism evidence="2 3">
    <name type="scientific">Natronomicrosphaera hydrolytica</name>
    <dbReference type="NCBI Taxonomy" id="3242702"/>
    <lineage>
        <taxon>Bacteria</taxon>
        <taxon>Pseudomonadati</taxon>
        <taxon>Planctomycetota</taxon>
        <taxon>Phycisphaerae</taxon>
        <taxon>Phycisphaerales</taxon>
        <taxon>Phycisphaeraceae</taxon>
        <taxon>Natronomicrosphaera</taxon>
    </lineage>
</organism>
<evidence type="ECO:0000259" key="1">
    <source>
        <dbReference type="Pfam" id="PF00534"/>
    </source>
</evidence>
<reference evidence="2 3" key="1">
    <citation type="submission" date="2024-08" db="EMBL/GenBank/DDBJ databases">
        <title>Whole-genome sequencing of halo(alkali)philic microorganisms from hypersaline lakes.</title>
        <authorList>
            <person name="Sorokin D.Y."/>
            <person name="Merkel A.Y."/>
            <person name="Messina E."/>
            <person name="Yakimov M."/>
        </authorList>
    </citation>
    <scope>NUCLEOTIDE SEQUENCE [LARGE SCALE GENOMIC DNA]</scope>
    <source>
        <strain evidence="2 3">AB-hyl4</strain>
    </source>
</reference>
<name>A0ABV4U3X1_9BACT</name>
<evidence type="ECO:0000313" key="2">
    <source>
        <dbReference type="EMBL" id="MFA9478279.1"/>
    </source>
</evidence>
<evidence type="ECO:0000313" key="3">
    <source>
        <dbReference type="Proteomes" id="UP001575105"/>
    </source>
</evidence>
<dbReference type="InterPro" id="IPR050194">
    <property type="entry name" value="Glycosyltransferase_grp1"/>
</dbReference>
<dbReference type="InterPro" id="IPR001296">
    <property type="entry name" value="Glyco_trans_1"/>
</dbReference>
<keyword evidence="3" id="KW-1185">Reference proteome</keyword>
<dbReference type="Pfam" id="PF00534">
    <property type="entry name" value="Glycos_transf_1"/>
    <property type="match status" value="1"/>
</dbReference>
<keyword evidence="2" id="KW-0808">Transferase</keyword>
<dbReference type="RefSeq" id="WP_425345202.1">
    <property type="nucleotide sequence ID" value="NZ_JBGUBD010000004.1"/>
</dbReference>
<dbReference type="GO" id="GO:0016757">
    <property type="term" value="F:glycosyltransferase activity"/>
    <property type="evidence" value="ECO:0007669"/>
    <property type="project" value="UniProtKB-KW"/>
</dbReference>
<protein>
    <submittedName>
        <fullName evidence="2">Glycosyltransferase</fullName>
        <ecNumber evidence="2">2.4.-.-</ecNumber>
    </submittedName>
</protein>
<comment type="caution">
    <text evidence="2">The sequence shown here is derived from an EMBL/GenBank/DDBJ whole genome shotgun (WGS) entry which is preliminary data.</text>
</comment>
<accession>A0ABV4U3X1</accession>
<gene>
    <name evidence="2" type="ORF">ACERK3_08220</name>
</gene>
<sequence>MNGQVASRMNIAFAHEWLVGYAGSERVLAAMASEFPQAPIFTLVHDPAKLADTPLAGRDITTSFIQRLPGATRKHQRYLPLMPLAIEQLDLRGHEVVVSSSHAVAKGVLTRADQLHISYMHTPIRYAWDLYHDYLEHSGLTRGVRGALARLFLHYIRTWDAASANRVDVYWANSHYVARRIWKTYRREAAVLYPPVAVDRFRADGQRDDFYLTASRLVPYKRVDLIVEAFTQSGRPLVVIGDGSERGRLIQSAGANVTFIGEQPHASLVDHMQRCRAFVYAADEDFGITPVEAQAAGAPVIAWGHGGVCETVVHGETGVLYPHQTSASLNEAVSAFEEGRFVLEAEVIRQQAQRFDAETFRRRYRALLDASLATFRQAGPAEATRATAAAE</sequence>
<dbReference type="EC" id="2.4.-.-" evidence="2"/>
<dbReference type="PANTHER" id="PTHR45947:SF3">
    <property type="entry name" value="SULFOQUINOVOSYL TRANSFERASE SQD2"/>
    <property type="match status" value="1"/>
</dbReference>
<dbReference type="EMBL" id="JBGUBD010000004">
    <property type="protein sequence ID" value="MFA9478279.1"/>
    <property type="molecule type" value="Genomic_DNA"/>
</dbReference>
<proteinExistence type="predicted"/>
<dbReference type="SUPFAM" id="SSF53756">
    <property type="entry name" value="UDP-Glycosyltransferase/glycogen phosphorylase"/>
    <property type="match status" value="1"/>
</dbReference>
<keyword evidence="2" id="KW-0328">Glycosyltransferase</keyword>
<dbReference type="Proteomes" id="UP001575105">
    <property type="component" value="Unassembled WGS sequence"/>
</dbReference>
<feature type="domain" description="Glycosyl transferase family 1" evidence="1">
    <location>
        <begin position="207"/>
        <end position="352"/>
    </location>
</feature>
<dbReference type="PANTHER" id="PTHR45947">
    <property type="entry name" value="SULFOQUINOVOSYL TRANSFERASE SQD2"/>
    <property type="match status" value="1"/>
</dbReference>